<feature type="domain" description="RNA polymerase sigma-70 region 2" evidence="7">
    <location>
        <begin position="11"/>
        <end position="76"/>
    </location>
</feature>
<organism evidence="9 10">
    <name type="scientific">Evansella vedderi</name>
    <dbReference type="NCBI Taxonomy" id="38282"/>
    <lineage>
        <taxon>Bacteria</taxon>
        <taxon>Bacillati</taxon>
        <taxon>Bacillota</taxon>
        <taxon>Bacilli</taxon>
        <taxon>Bacillales</taxon>
        <taxon>Bacillaceae</taxon>
        <taxon>Evansella</taxon>
    </lineage>
</organism>
<evidence type="ECO:0000256" key="4">
    <source>
        <dbReference type="ARBA" id="ARBA00023125"/>
    </source>
</evidence>
<proteinExistence type="inferred from homology"/>
<evidence type="ECO:0000313" key="10">
    <source>
        <dbReference type="Proteomes" id="UP001230005"/>
    </source>
</evidence>
<dbReference type="PANTHER" id="PTHR43133:SF8">
    <property type="entry name" value="RNA POLYMERASE SIGMA FACTOR HI_1459-RELATED"/>
    <property type="match status" value="1"/>
</dbReference>
<dbReference type="InterPro" id="IPR000838">
    <property type="entry name" value="RNA_pol_sigma70_ECF_CS"/>
</dbReference>
<keyword evidence="5 6" id="KW-0804">Transcription</keyword>
<dbReference type="InterPro" id="IPR039425">
    <property type="entry name" value="RNA_pol_sigma-70-like"/>
</dbReference>
<evidence type="ECO:0000259" key="8">
    <source>
        <dbReference type="Pfam" id="PF08281"/>
    </source>
</evidence>
<evidence type="ECO:0000256" key="6">
    <source>
        <dbReference type="RuleBase" id="RU000716"/>
    </source>
</evidence>
<sequence length="169" mass="20270">MNNQEQITAWFRQYGDDVYNFLIYYTGTMDVEDLVQEVFMKAIRKSNSFRYDSSPKSWLFSIARNVAIDASRKRKRERKKETKLFLEPNQEYYPPPQKIYQQRETNKELYDAILLLKKNYKDVILLRGIHECSVAETAEILNWSENKVNVTFHRAMKSLEKRLGSEFYE</sequence>
<evidence type="ECO:0000256" key="5">
    <source>
        <dbReference type="ARBA" id="ARBA00023163"/>
    </source>
</evidence>
<dbReference type="EMBL" id="JAUSUG010000033">
    <property type="protein sequence ID" value="MDQ0257749.1"/>
    <property type="molecule type" value="Genomic_DNA"/>
</dbReference>
<gene>
    <name evidence="9" type="ORF">J2S74_005211</name>
</gene>
<dbReference type="Proteomes" id="UP001230005">
    <property type="component" value="Unassembled WGS sequence"/>
</dbReference>
<dbReference type="InterPro" id="IPR013249">
    <property type="entry name" value="RNA_pol_sigma70_r4_t2"/>
</dbReference>
<comment type="similarity">
    <text evidence="1 6">Belongs to the sigma-70 factor family. ECF subfamily.</text>
</comment>
<comment type="caution">
    <text evidence="9">The sequence shown here is derived from an EMBL/GenBank/DDBJ whole genome shotgun (WGS) entry which is preliminary data.</text>
</comment>
<dbReference type="Pfam" id="PF08281">
    <property type="entry name" value="Sigma70_r4_2"/>
    <property type="match status" value="1"/>
</dbReference>
<keyword evidence="4 6" id="KW-0238">DNA-binding</keyword>
<dbReference type="InterPro" id="IPR014284">
    <property type="entry name" value="RNA_pol_sigma-70_dom"/>
</dbReference>
<dbReference type="SUPFAM" id="SSF88659">
    <property type="entry name" value="Sigma3 and sigma4 domains of RNA polymerase sigma factors"/>
    <property type="match status" value="1"/>
</dbReference>
<dbReference type="PROSITE" id="PS01063">
    <property type="entry name" value="SIGMA70_ECF"/>
    <property type="match status" value="1"/>
</dbReference>
<dbReference type="InterPro" id="IPR013325">
    <property type="entry name" value="RNA_pol_sigma_r2"/>
</dbReference>
<protein>
    <recommendedName>
        <fullName evidence="6">RNA polymerase sigma factor</fullName>
    </recommendedName>
</protein>
<evidence type="ECO:0000256" key="2">
    <source>
        <dbReference type="ARBA" id="ARBA00023015"/>
    </source>
</evidence>
<dbReference type="PANTHER" id="PTHR43133">
    <property type="entry name" value="RNA POLYMERASE ECF-TYPE SIGMA FACTO"/>
    <property type="match status" value="1"/>
</dbReference>
<dbReference type="InterPro" id="IPR036388">
    <property type="entry name" value="WH-like_DNA-bd_sf"/>
</dbReference>
<dbReference type="RefSeq" id="WP_307331967.1">
    <property type="nucleotide sequence ID" value="NZ_JAUSUG010000033.1"/>
</dbReference>
<accession>A0ABU0A2M8</accession>
<keyword evidence="2 6" id="KW-0805">Transcription regulation</keyword>
<feature type="domain" description="RNA polymerase sigma factor 70 region 4 type 2" evidence="8">
    <location>
        <begin position="108"/>
        <end position="159"/>
    </location>
</feature>
<reference evidence="9 10" key="1">
    <citation type="submission" date="2023-07" db="EMBL/GenBank/DDBJ databases">
        <title>Genomic Encyclopedia of Type Strains, Phase IV (KMG-IV): sequencing the most valuable type-strain genomes for metagenomic binning, comparative biology and taxonomic classification.</title>
        <authorList>
            <person name="Goeker M."/>
        </authorList>
    </citation>
    <scope>NUCLEOTIDE SEQUENCE [LARGE SCALE GENOMIC DNA]</scope>
    <source>
        <strain evidence="9 10">DSM 9768</strain>
    </source>
</reference>
<evidence type="ECO:0000256" key="3">
    <source>
        <dbReference type="ARBA" id="ARBA00023082"/>
    </source>
</evidence>
<dbReference type="Gene3D" id="1.10.1740.10">
    <property type="match status" value="1"/>
</dbReference>
<keyword evidence="3 6" id="KW-0731">Sigma factor</keyword>
<dbReference type="InterPro" id="IPR007627">
    <property type="entry name" value="RNA_pol_sigma70_r2"/>
</dbReference>
<dbReference type="InterPro" id="IPR013324">
    <property type="entry name" value="RNA_pol_sigma_r3/r4-like"/>
</dbReference>
<dbReference type="Gene3D" id="1.10.10.10">
    <property type="entry name" value="Winged helix-like DNA-binding domain superfamily/Winged helix DNA-binding domain"/>
    <property type="match status" value="1"/>
</dbReference>
<evidence type="ECO:0000313" key="9">
    <source>
        <dbReference type="EMBL" id="MDQ0257749.1"/>
    </source>
</evidence>
<name>A0ABU0A2M8_9BACI</name>
<dbReference type="Pfam" id="PF04542">
    <property type="entry name" value="Sigma70_r2"/>
    <property type="match status" value="1"/>
</dbReference>
<evidence type="ECO:0000256" key="1">
    <source>
        <dbReference type="ARBA" id="ARBA00010641"/>
    </source>
</evidence>
<dbReference type="NCBIfam" id="TIGR02937">
    <property type="entry name" value="sigma70-ECF"/>
    <property type="match status" value="1"/>
</dbReference>
<dbReference type="SUPFAM" id="SSF88946">
    <property type="entry name" value="Sigma2 domain of RNA polymerase sigma factors"/>
    <property type="match status" value="1"/>
</dbReference>
<evidence type="ECO:0000259" key="7">
    <source>
        <dbReference type="Pfam" id="PF04542"/>
    </source>
</evidence>
<keyword evidence="10" id="KW-1185">Reference proteome</keyword>